<dbReference type="InterPro" id="IPR005158">
    <property type="entry name" value="BTAD"/>
</dbReference>
<dbReference type="Gene3D" id="1.25.40.10">
    <property type="entry name" value="Tetratricopeptide repeat domain"/>
    <property type="match status" value="1"/>
</dbReference>
<evidence type="ECO:0000256" key="1">
    <source>
        <dbReference type="SAM" id="MobiDB-lite"/>
    </source>
</evidence>
<feature type="region of interest" description="Disordered" evidence="1">
    <location>
        <begin position="20"/>
        <end position="63"/>
    </location>
</feature>
<dbReference type="AlphaFoldDB" id="A0A3A9YQK8"/>
<evidence type="ECO:0000259" key="2">
    <source>
        <dbReference type="SMART" id="SM01043"/>
    </source>
</evidence>
<feature type="compositionally biased region" description="Low complexity" evidence="1">
    <location>
        <begin position="25"/>
        <end position="39"/>
    </location>
</feature>
<dbReference type="SUPFAM" id="SSF48452">
    <property type="entry name" value="TPR-like"/>
    <property type="match status" value="1"/>
</dbReference>
<dbReference type="InterPro" id="IPR051677">
    <property type="entry name" value="AfsR-DnrI-RedD_regulator"/>
</dbReference>
<sequence length="355" mass="39640">MRASTATRSSVLVSSRFSAATPWWPGSTSGTSRPSPRGAARGRHAGRPREGSFPTEEPSASPARALQLNLDTADRLVGASQCLRTCLRSVINRCRRPCEELPVGLCTNKQSPATPSVRLRLLGGFVLLNDDTPVRLSPGPQRVVALIAARGRTARSDAARVLWPRRSVPQAQAELRTFLWRLRQLPFRTVRTDAQYLCLDAAVSCDLHELRVEAEAWQQWAADRRQPQRRRLDGPGTAVHLHELCRDLLPGWYDDWVLAERDALQRIRVPLLRHLARTYKEAGEYGNALQAALHLVDMDPLDEQAQDMLIRIHVAEGNLVEARRAYTAYHSRLTAELGMTPPAALRRLAYPPANE</sequence>
<dbReference type="PANTHER" id="PTHR35807">
    <property type="entry name" value="TRANSCRIPTIONAL REGULATOR REDD-RELATED"/>
    <property type="match status" value="1"/>
</dbReference>
<dbReference type="Pfam" id="PF03704">
    <property type="entry name" value="BTAD"/>
    <property type="match status" value="1"/>
</dbReference>
<evidence type="ECO:0000313" key="3">
    <source>
        <dbReference type="EMBL" id="RKN38263.1"/>
    </source>
</evidence>
<dbReference type="EMBL" id="RBAK01000022">
    <property type="protein sequence ID" value="RKN38263.1"/>
    <property type="molecule type" value="Genomic_DNA"/>
</dbReference>
<accession>A0A3A9YQK8</accession>
<protein>
    <recommendedName>
        <fullName evidence="2">Bacterial transcriptional activator domain-containing protein</fullName>
    </recommendedName>
</protein>
<reference evidence="3 4" key="1">
    <citation type="journal article" date="2004" name="Syst. Appl. Microbiol.">
        <title>Cryptoendolithic actinomycetes from antarctic sandstone rock samples: Micromonospora endolithica sp. nov. and two isolates related to Micromonospora coerulea Jensen 1932.</title>
        <authorList>
            <person name="Hirsch P."/>
            <person name="Mevs U."/>
            <person name="Kroppenstedt R.M."/>
            <person name="Schumann P."/>
            <person name="Stackebrandt E."/>
        </authorList>
    </citation>
    <scope>NUCLEOTIDE SEQUENCE [LARGE SCALE GENOMIC DNA]</scope>
    <source>
        <strain evidence="3 4">JCM 12677</strain>
    </source>
</reference>
<dbReference type="Proteomes" id="UP000281726">
    <property type="component" value="Unassembled WGS sequence"/>
</dbReference>
<evidence type="ECO:0000313" key="4">
    <source>
        <dbReference type="Proteomes" id="UP000281726"/>
    </source>
</evidence>
<dbReference type="InterPro" id="IPR036388">
    <property type="entry name" value="WH-like_DNA-bd_sf"/>
</dbReference>
<dbReference type="InterPro" id="IPR011990">
    <property type="entry name" value="TPR-like_helical_dom_sf"/>
</dbReference>
<dbReference type="SMART" id="SM01043">
    <property type="entry name" value="BTAD"/>
    <property type="match status" value="1"/>
</dbReference>
<comment type="caution">
    <text evidence="3">The sequence shown here is derived from an EMBL/GenBank/DDBJ whole genome shotgun (WGS) entry which is preliminary data.</text>
</comment>
<organism evidence="3 4">
    <name type="scientific">Micromonospora endolithica</name>
    <dbReference type="NCBI Taxonomy" id="230091"/>
    <lineage>
        <taxon>Bacteria</taxon>
        <taxon>Bacillati</taxon>
        <taxon>Actinomycetota</taxon>
        <taxon>Actinomycetes</taxon>
        <taxon>Micromonosporales</taxon>
        <taxon>Micromonosporaceae</taxon>
        <taxon>Micromonospora</taxon>
    </lineage>
</organism>
<dbReference type="OrthoDB" id="5509004at2"/>
<keyword evidence="4" id="KW-1185">Reference proteome</keyword>
<proteinExistence type="predicted"/>
<gene>
    <name evidence="3" type="ORF">D7223_31495</name>
</gene>
<name>A0A3A9YQK8_9ACTN</name>
<feature type="domain" description="Bacterial transcriptional activator" evidence="2">
    <location>
        <begin position="205"/>
        <end position="353"/>
    </location>
</feature>
<dbReference type="Gene3D" id="1.10.10.10">
    <property type="entry name" value="Winged helix-like DNA-binding domain superfamily/Winged helix DNA-binding domain"/>
    <property type="match status" value="1"/>
</dbReference>